<dbReference type="Proteomes" id="UP000247569">
    <property type="component" value="Unassembled WGS sequence"/>
</dbReference>
<dbReference type="InterPro" id="IPR015943">
    <property type="entry name" value="WD40/YVTN_repeat-like_dom_sf"/>
</dbReference>
<dbReference type="PANTHER" id="PTHR34512:SF30">
    <property type="entry name" value="OUTER MEMBRANE PROTEIN ASSEMBLY FACTOR BAMB"/>
    <property type="match status" value="1"/>
</dbReference>
<gene>
    <name evidence="3" type="ORF">DFR70_101606</name>
</gene>
<reference evidence="3 4" key="1">
    <citation type="submission" date="2018-05" db="EMBL/GenBank/DDBJ databases">
        <title>Genomic Encyclopedia of Type Strains, Phase IV (KMG-IV): sequencing the most valuable type-strain genomes for metagenomic binning, comparative biology and taxonomic classification.</title>
        <authorList>
            <person name="Goeker M."/>
        </authorList>
    </citation>
    <scope>NUCLEOTIDE SEQUENCE [LARGE SCALE GENOMIC DNA]</scope>
    <source>
        <strain evidence="3 4">DSM 44704</strain>
    </source>
</reference>
<keyword evidence="1" id="KW-0732">Signal</keyword>
<dbReference type="Pfam" id="PF13360">
    <property type="entry name" value="PQQ_2"/>
    <property type="match status" value="1"/>
</dbReference>
<dbReference type="AlphaFoldDB" id="A0A318KZA2"/>
<dbReference type="PANTHER" id="PTHR34512">
    <property type="entry name" value="CELL SURFACE PROTEIN"/>
    <property type="match status" value="1"/>
</dbReference>
<dbReference type="OrthoDB" id="4503168at2"/>
<evidence type="ECO:0000256" key="1">
    <source>
        <dbReference type="SAM" id="SignalP"/>
    </source>
</evidence>
<accession>A0A318KZA2</accession>
<dbReference type="InterPro" id="IPR002372">
    <property type="entry name" value="PQQ_rpt_dom"/>
</dbReference>
<dbReference type="Gene3D" id="2.130.10.10">
    <property type="entry name" value="YVTN repeat-like/Quinoprotein amine dehydrogenase"/>
    <property type="match status" value="1"/>
</dbReference>
<feature type="chain" id="PRO_5016366695" evidence="1">
    <location>
        <begin position="23"/>
        <end position="459"/>
    </location>
</feature>
<feature type="signal peptide" evidence="1">
    <location>
        <begin position="1"/>
        <end position="22"/>
    </location>
</feature>
<evidence type="ECO:0000259" key="2">
    <source>
        <dbReference type="Pfam" id="PF13360"/>
    </source>
</evidence>
<dbReference type="SUPFAM" id="SSF50998">
    <property type="entry name" value="Quinoprotein alcohol dehydrogenase-like"/>
    <property type="match status" value="1"/>
</dbReference>
<protein>
    <submittedName>
        <fullName evidence="3">Putative pyrroloquinoline-quinone binding quinoprotein</fullName>
    </submittedName>
</protein>
<dbReference type="EMBL" id="QJKF01000001">
    <property type="protein sequence ID" value="PXX71184.1"/>
    <property type="molecule type" value="Genomic_DNA"/>
</dbReference>
<feature type="domain" description="Pyrrolo-quinoline quinone repeat" evidence="2">
    <location>
        <begin position="234"/>
        <end position="382"/>
    </location>
</feature>
<sequence>MVPGMRGLIVAAVAAVVTSAGAVLVLTQPVDDTRKITGTVAAAPGLAWSADATAGASARAEFRDPAAGTEFDDGGAGFVAAGDTLVTVVGASDGDTSLRGPMMVGIAADTGAVRWRTPAEHLGGCGRTPVNGKLVCYPAFSDQPALIGYDIASGKVTRTPTNGRMIFALATTDEGVYVAEGDVESDDVRVRAGTLEDPDAHWSRAFAMGTTWDDLPWDALDVSHGQGLFTLGAQIAAFDLGTGEVTWTMDEQGCSRTTPIDGALVVRIARECSDRRDTAADLVDRTGKVVATTEHPVSQDLSIDRPADDTVPVLLADGARDRRTGRLVWTSPDLLTEPNGNAPTGTAIAVLGEVAVLNDAAAHTMTGLNMRTGQRLWRITTDRFHAAETWDGHVLVLSDVTGLWAIDPKSGATVWDIPFRAVRDDPEAFTGGGRLTSHGGGRYTYVGSHTMIGLRPLRH</sequence>
<evidence type="ECO:0000313" key="4">
    <source>
        <dbReference type="Proteomes" id="UP000247569"/>
    </source>
</evidence>
<organism evidence="3 4">
    <name type="scientific">Nocardia tenerifensis</name>
    <dbReference type="NCBI Taxonomy" id="228006"/>
    <lineage>
        <taxon>Bacteria</taxon>
        <taxon>Bacillati</taxon>
        <taxon>Actinomycetota</taxon>
        <taxon>Actinomycetes</taxon>
        <taxon>Mycobacteriales</taxon>
        <taxon>Nocardiaceae</taxon>
        <taxon>Nocardia</taxon>
    </lineage>
</organism>
<keyword evidence="4" id="KW-1185">Reference proteome</keyword>
<dbReference type="InterPro" id="IPR011047">
    <property type="entry name" value="Quinoprotein_ADH-like_sf"/>
</dbReference>
<name>A0A318KZA2_9NOCA</name>
<evidence type="ECO:0000313" key="3">
    <source>
        <dbReference type="EMBL" id="PXX71184.1"/>
    </source>
</evidence>
<comment type="caution">
    <text evidence="3">The sequence shown here is derived from an EMBL/GenBank/DDBJ whole genome shotgun (WGS) entry which is preliminary data.</text>
</comment>
<proteinExistence type="predicted"/>